<proteinExistence type="predicted"/>
<evidence type="ECO:0000256" key="1">
    <source>
        <dbReference type="SAM" id="MobiDB-lite"/>
    </source>
</evidence>
<feature type="region of interest" description="Disordered" evidence="1">
    <location>
        <begin position="49"/>
        <end position="68"/>
    </location>
</feature>
<dbReference type="AlphaFoldDB" id="A0A8X6LMB5"/>
<dbReference type="Proteomes" id="UP000887116">
    <property type="component" value="Unassembled WGS sequence"/>
</dbReference>
<organism evidence="2 3">
    <name type="scientific">Trichonephila clavata</name>
    <name type="common">Joro spider</name>
    <name type="synonym">Nephila clavata</name>
    <dbReference type="NCBI Taxonomy" id="2740835"/>
    <lineage>
        <taxon>Eukaryota</taxon>
        <taxon>Metazoa</taxon>
        <taxon>Ecdysozoa</taxon>
        <taxon>Arthropoda</taxon>
        <taxon>Chelicerata</taxon>
        <taxon>Arachnida</taxon>
        <taxon>Araneae</taxon>
        <taxon>Araneomorphae</taxon>
        <taxon>Entelegynae</taxon>
        <taxon>Araneoidea</taxon>
        <taxon>Nephilidae</taxon>
        <taxon>Trichonephila</taxon>
    </lineage>
</organism>
<protein>
    <submittedName>
        <fullName evidence="2">Uncharacterized protein</fullName>
    </submittedName>
</protein>
<evidence type="ECO:0000313" key="3">
    <source>
        <dbReference type="Proteomes" id="UP000887116"/>
    </source>
</evidence>
<sequence length="102" mass="11356">MRLLALLSTYFGPAKPIFDDVAPPTRHRGLFRGQDEIYNDVSAQREKGDVLLSGGPPLPPLNDAGERDGRDEKCRVNLYFYLGTGSLDFVKTFYLFSTLLGS</sequence>
<gene>
    <name evidence="2" type="ORF">TNCT_267901</name>
</gene>
<dbReference type="EMBL" id="BMAO01007303">
    <property type="protein sequence ID" value="GFR15055.1"/>
    <property type="molecule type" value="Genomic_DNA"/>
</dbReference>
<name>A0A8X6LMB5_TRICU</name>
<comment type="caution">
    <text evidence="2">The sequence shown here is derived from an EMBL/GenBank/DDBJ whole genome shotgun (WGS) entry which is preliminary data.</text>
</comment>
<keyword evidence="3" id="KW-1185">Reference proteome</keyword>
<accession>A0A8X6LMB5</accession>
<dbReference type="OrthoDB" id="6421880at2759"/>
<reference evidence="2" key="1">
    <citation type="submission" date="2020-07" db="EMBL/GenBank/DDBJ databases">
        <title>Multicomponent nature underlies the extraordinary mechanical properties of spider dragline silk.</title>
        <authorList>
            <person name="Kono N."/>
            <person name="Nakamura H."/>
            <person name="Mori M."/>
            <person name="Yoshida Y."/>
            <person name="Ohtoshi R."/>
            <person name="Malay A.D."/>
            <person name="Moran D.A.P."/>
            <person name="Tomita M."/>
            <person name="Numata K."/>
            <person name="Arakawa K."/>
        </authorList>
    </citation>
    <scope>NUCLEOTIDE SEQUENCE</scope>
</reference>
<evidence type="ECO:0000313" key="2">
    <source>
        <dbReference type="EMBL" id="GFR15055.1"/>
    </source>
</evidence>